<dbReference type="InterPro" id="IPR033469">
    <property type="entry name" value="CYTH-like_dom_sf"/>
</dbReference>
<dbReference type="RefSeq" id="WP_145174211.1">
    <property type="nucleotide sequence ID" value="NZ_CP037422.1"/>
</dbReference>
<evidence type="ECO:0008006" key="3">
    <source>
        <dbReference type="Google" id="ProtNLM"/>
    </source>
</evidence>
<dbReference type="EMBL" id="CP037422">
    <property type="protein sequence ID" value="QDU08860.1"/>
    <property type="molecule type" value="Genomic_DNA"/>
</dbReference>
<protein>
    <recommendedName>
        <fullName evidence="3">CYTH domain-containing protein</fullName>
    </recommendedName>
</protein>
<name>A0A517WUC5_9PLAN</name>
<organism evidence="1 2">
    <name type="scientific">Gimesia aquarii</name>
    <dbReference type="NCBI Taxonomy" id="2527964"/>
    <lineage>
        <taxon>Bacteria</taxon>
        <taxon>Pseudomonadati</taxon>
        <taxon>Planctomycetota</taxon>
        <taxon>Planctomycetia</taxon>
        <taxon>Planctomycetales</taxon>
        <taxon>Planctomycetaceae</taxon>
        <taxon>Gimesia</taxon>
    </lineage>
</organism>
<dbReference type="SUPFAM" id="SSF55154">
    <property type="entry name" value="CYTH-like phosphatases"/>
    <property type="match status" value="1"/>
</dbReference>
<dbReference type="Gene3D" id="2.40.320.10">
    <property type="entry name" value="Hypothetical Protein Pfu-838710-001"/>
    <property type="match status" value="1"/>
</dbReference>
<evidence type="ECO:0000313" key="2">
    <source>
        <dbReference type="Proteomes" id="UP000318384"/>
    </source>
</evidence>
<reference evidence="1 2" key="1">
    <citation type="submission" date="2019-03" db="EMBL/GenBank/DDBJ databases">
        <title>Deep-cultivation of Planctomycetes and their phenomic and genomic characterization uncovers novel biology.</title>
        <authorList>
            <person name="Wiegand S."/>
            <person name="Jogler M."/>
            <person name="Boedeker C."/>
            <person name="Pinto D."/>
            <person name="Vollmers J."/>
            <person name="Rivas-Marin E."/>
            <person name="Kohn T."/>
            <person name="Peeters S.H."/>
            <person name="Heuer A."/>
            <person name="Rast P."/>
            <person name="Oberbeckmann S."/>
            <person name="Bunk B."/>
            <person name="Jeske O."/>
            <person name="Meyerdierks A."/>
            <person name="Storesund J.E."/>
            <person name="Kallscheuer N."/>
            <person name="Luecker S."/>
            <person name="Lage O.M."/>
            <person name="Pohl T."/>
            <person name="Merkel B.J."/>
            <person name="Hornburger P."/>
            <person name="Mueller R.-W."/>
            <person name="Bruemmer F."/>
            <person name="Labrenz M."/>
            <person name="Spormann A.M."/>
            <person name="Op den Camp H."/>
            <person name="Overmann J."/>
            <person name="Amann R."/>
            <person name="Jetten M.S.M."/>
            <person name="Mascher T."/>
            <person name="Medema M.H."/>
            <person name="Devos D.P."/>
            <person name="Kaster A.-K."/>
            <person name="Ovreas L."/>
            <person name="Rohde M."/>
            <person name="Galperin M.Y."/>
            <person name="Jogler C."/>
        </authorList>
    </citation>
    <scope>NUCLEOTIDE SEQUENCE [LARGE SCALE GENOMIC DNA]</scope>
    <source>
        <strain evidence="1 2">V202</strain>
    </source>
</reference>
<keyword evidence="2" id="KW-1185">Reference proteome</keyword>
<evidence type="ECO:0000313" key="1">
    <source>
        <dbReference type="EMBL" id="QDU08860.1"/>
    </source>
</evidence>
<sequence>MQPKYSELEIERCWLVDETLLPELDSLPMQLITDKYLDNSRLRLRKVEYRGELQYKLCKKYGKTSKISEPITNLYLSREEYHALAHIPGQELIRERYSYSCQGVDFSINVVVGKKAPVIVEAEFESEADAYECEPPPFCIQEVSSDSSYEAVRFVAYRTEN</sequence>
<dbReference type="OrthoDB" id="9805588at2"/>
<dbReference type="Proteomes" id="UP000318384">
    <property type="component" value="Chromosome"/>
</dbReference>
<dbReference type="AlphaFoldDB" id="A0A517WUC5"/>
<proteinExistence type="predicted"/>
<gene>
    <name evidence="1" type="ORF">V202x_22300</name>
</gene>
<accession>A0A517WUC5</accession>